<dbReference type="EMBL" id="JAUUTY010000868">
    <property type="protein sequence ID" value="KAK1573513.1"/>
    <property type="molecule type" value="Genomic_DNA"/>
</dbReference>
<feature type="compositionally biased region" description="Polar residues" evidence="1">
    <location>
        <begin position="605"/>
        <end position="620"/>
    </location>
</feature>
<feature type="region of interest" description="Disordered" evidence="1">
    <location>
        <begin position="691"/>
        <end position="728"/>
    </location>
</feature>
<feature type="compositionally biased region" description="Polar residues" evidence="1">
    <location>
        <begin position="691"/>
        <end position="701"/>
    </location>
</feature>
<dbReference type="InterPro" id="IPR040256">
    <property type="entry name" value="At4g02000-like"/>
</dbReference>
<feature type="region of interest" description="Disordered" evidence="1">
    <location>
        <begin position="575"/>
        <end position="637"/>
    </location>
</feature>
<protein>
    <recommendedName>
        <fullName evidence="4">DUF4283 domain-containing protein</fullName>
    </recommendedName>
</protein>
<evidence type="ECO:0000313" key="2">
    <source>
        <dbReference type="EMBL" id="KAK1573513.1"/>
    </source>
</evidence>
<comment type="caution">
    <text evidence="2">The sequence shown here is derived from an EMBL/GenBank/DDBJ whole genome shotgun (WGS) entry which is preliminary data.</text>
</comment>
<accession>A0AAD8PPF0</accession>
<feature type="compositionally biased region" description="Gly residues" evidence="1">
    <location>
        <begin position="591"/>
        <end position="600"/>
    </location>
</feature>
<feature type="region of interest" description="Disordered" evidence="1">
    <location>
        <begin position="466"/>
        <end position="550"/>
    </location>
</feature>
<proteinExistence type="predicted"/>
<name>A0AAD8PPF0_LOLMU</name>
<feature type="compositionally biased region" description="Polar residues" evidence="1">
    <location>
        <begin position="466"/>
        <end position="476"/>
    </location>
</feature>
<dbReference type="PANTHER" id="PTHR31286">
    <property type="entry name" value="GLYCINE-RICH CELL WALL STRUCTURAL PROTEIN 1.8-LIKE"/>
    <property type="match status" value="1"/>
</dbReference>
<organism evidence="2 3">
    <name type="scientific">Lolium multiflorum</name>
    <name type="common">Italian ryegrass</name>
    <name type="synonym">Lolium perenne subsp. multiflorum</name>
    <dbReference type="NCBI Taxonomy" id="4521"/>
    <lineage>
        <taxon>Eukaryota</taxon>
        <taxon>Viridiplantae</taxon>
        <taxon>Streptophyta</taxon>
        <taxon>Embryophyta</taxon>
        <taxon>Tracheophyta</taxon>
        <taxon>Spermatophyta</taxon>
        <taxon>Magnoliopsida</taxon>
        <taxon>Liliopsida</taxon>
        <taxon>Poales</taxon>
        <taxon>Poaceae</taxon>
        <taxon>BOP clade</taxon>
        <taxon>Pooideae</taxon>
        <taxon>Poodae</taxon>
        <taxon>Poeae</taxon>
        <taxon>Poeae Chloroplast Group 2 (Poeae type)</taxon>
        <taxon>Loliodinae</taxon>
        <taxon>Loliinae</taxon>
        <taxon>Lolium</taxon>
    </lineage>
</organism>
<dbReference type="Proteomes" id="UP001231189">
    <property type="component" value="Unassembled WGS sequence"/>
</dbReference>
<keyword evidence="3" id="KW-1185">Reference proteome</keyword>
<gene>
    <name evidence="2" type="ORF">QYE76_059302</name>
</gene>
<evidence type="ECO:0008006" key="4">
    <source>
        <dbReference type="Google" id="ProtNLM"/>
    </source>
</evidence>
<evidence type="ECO:0000256" key="1">
    <source>
        <dbReference type="SAM" id="MobiDB-lite"/>
    </source>
</evidence>
<evidence type="ECO:0000313" key="3">
    <source>
        <dbReference type="Proteomes" id="UP001231189"/>
    </source>
</evidence>
<dbReference type="AlphaFoldDB" id="A0AAD8PPF0"/>
<dbReference type="PANTHER" id="PTHR31286:SF166">
    <property type="entry name" value="OS01G0177800 PROTEIN"/>
    <property type="match status" value="1"/>
</dbReference>
<feature type="compositionally biased region" description="Polar residues" evidence="1">
    <location>
        <begin position="714"/>
        <end position="723"/>
    </location>
</feature>
<feature type="compositionally biased region" description="Polar residues" evidence="1">
    <location>
        <begin position="485"/>
        <end position="497"/>
    </location>
</feature>
<reference evidence="2" key="1">
    <citation type="submission" date="2023-07" db="EMBL/GenBank/DDBJ databases">
        <title>A chromosome-level genome assembly of Lolium multiflorum.</title>
        <authorList>
            <person name="Chen Y."/>
            <person name="Copetti D."/>
            <person name="Kolliker R."/>
            <person name="Studer B."/>
        </authorList>
    </citation>
    <scope>NUCLEOTIDE SEQUENCE</scope>
    <source>
        <strain evidence="2">02402/16</strain>
        <tissue evidence="2">Leaf</tissue>
    </source>
</reference>
<sequence>MEEQISTRDRSLVPQIPQAVEIPEIPLLSVGLQTMSLSDQDQQQQSNNQEEEKFTLLMKIACTGGTPKFLSLISIQQAMTRAWRNNYHKVSQVNQFVFKAHFTSFEAMMFVFTKQPWTVGSDILLLEFESSGKEIEKGDYKFDFVYATVRAYGIPKKHRSFKILKDILNLVGSQSEFHELRQVMLDSRPDYIWGIAKLKIGVPVFDRVKLLYSVNEAGITYLNYEKIGRICLFCGVMFHTVGNCYLRQQIVTKKIQSGQEDQAQQVPFQRYGSWIIEPADIPSDFAAHGQGSNAYQITRVDNAQRVAGSTPSKQKTNEESSDAMTRKMLQFGGKSSAMAEGQQLEERIVHPPVRIQDGNRSQDGALINSEFHGGHVGWTVGTTQNAGQGTLEKIPGMNEKSGGPDTVIQQGQFSPSGSMCLTTLPYPLEEEARILENLGRTAGHGLLCLGKEPLQFENTYQIPRTPPVNLQSTMDPSAQMLPVASPNSHPLTHYNPTTPIPTPHSLSPAKSPPKRSGAPLELLSSPAPKRSATATGQDGQEGGADLKAVQIPPGGAANAANQILLPIEPSATFGAGGASGAAPSDVQGTIGVRGGGGGILGARPSFSNKSRSNPSLSTTRGRARRRPSGWDIPECANVGASHGAAGVTHHKPGASTWHRLRKPEEVALGSTGGRDSGSAVGIFGFTNTGSNCPSPALSSSTDRADHDPWPLHTPSPSQTMTSQDTRHGGFSPPPMASEYYVGVDGCFGSDAAGSQANVQGQVQLGSSSNAATQVMCDDSGRTSVDMDLEAAAPALKAPRAP</sequence>